<evidence type="ECO:0000313" key="2">
    <source>
        <dbReference type="EMBL" id="KAJ3585154.1"/>
    </source>
</evidence>
<gene>
    <name evidence="2" type="ORF">NHX12_013876</name>
</gene>
<dbReference type="EMBL" id="JANIIK010000118">
    <property type="protein sequence ID" value="KAJ3585154.1"/>
    <property type="molecule type" value="Genomic_DNA"/>
</dbReference>
<protein>
    <submittedName>
        <fullName evidence="2">Uncharacterized protein</fullName>
    </submittedName>
</protein>
<comment type="caution">
    <text evidence="2">The sequence shown here is derived from an EMBL/GenBank/DDBJ whole genome shotgun (WGS) entry which is preliminary data.</text>
</comment>
<accession>A0A9Q0DAC9</accession>
<dbReference type="PANTHER" id="PTHR15907">
    <property type="entry name" value="DUF614 FAMILY PROTEIN-RELATED"/>
    <property type="match status" value="1"/>
</dbReference>
<dbReference type="OrthoDB" id="1045822at2759"/>
<dbReference type="NCBIfam" id="TIGR01571">
    <property type="entry name" value="A_thal_Cys_rich"/>
    <property type="match status" value="1"/>
</dbReference>
<dbReference type="AlphaFoldDB" id="A0A9Q0DAC9"/>
<proteinExistence type="inferred from homology"/>
<sequence>MAIIYPQSQVLMIQPGVVASVAEARTEMWASSLFSCCEDMGTCCLGFWCPCCLACQVSSEHGEGLCLPLVDILSGMVPSVAMALRTSVRERYRIQGSICDDCCVVTFFSSCAFCQMSRELKKRRQRHLSLVTVTSNPPPYNQALMGHAHPQQFVAKLA</sequence>
<reference evidence="2" key="1">
    <citation type="submission" date="2022-07" db="EMBL/GenBank/DDBJ databases">
        <title>Chromosome-level genome of Muraenolepis orangiensis.</title>
        <authorList>
            <person name="Kim J."/>
        </authorList>
    </citation>
    <scope>NUCLEOTIDE SEQUENCE</scope>
    <source>
        <strain evidence="2">KU_S4_2022</strain>
        <tissue evidence="2">Muscle</tissue>
    </source>
</reference>
<dbReference type="Proteomes" id="UP001148018">
    <property type="component" value="Unassembled WGS sequence"/>
</dbReference>
<name>A0A9Q0DAC9_9TELE</name>
<dbReference type="InterPro" id="IPR006461">
    <property type="entry name" value="PLAC_motif_containing"/>
</dbReference>
<organism evidence="2 3">
    <name type="scientific">Muraenolepis orangiensis</name>
    <name type="common">Patagonian moray cod</name>
    <dbReference type="NCBI Taxonomy" id="630683"/>
    <lineage>
        <taxon>Eukaryota</taxon>
        <taxon>Metazoa</taxon>
        <taxon>Chordata</taxon>
        <taxon>Craniata</taxon>
        <taxon>Vertebrata</taxon>
        <taxon>Euteleostomi</taxon>
        <taxon>Actinopterygii</taxon>
        <taxon>Neopterygii</taxon>
        <taxon>Teleostei</taxon>
        <taxon>Neoteleostei</taxon>
        <taxon>Acanthomorphata</taxon>
        <taxon>Zeiogadaria</taxon>
        <taxon>Gadariae</taxon>
        <taxon>Gadiformes</taxon>
        <taxon>Muraenolepidoidei</taxon>
        <taxon>Muraenolepididae</taxon>
        <taxon>Muraenolepis</taxon>
    </lineage>
</organism>
<keyword evidence="3" id="KW-1185">Reference proteome</keyword>
<evidence type="ECO:0000313" key="3">
    <source>
        <dbReference type="Proteomes" id="UP001148018"/>
    </source>
</evidence>
<evidence type="ECO:0000256" key="1">
    <source>
        <dbReference type="ARBA" id="ARBA00009024"/>
    </source>
</evidence>
<dbReference type="Pfam" id="PF04749">
    <property type="entry name" value="PLAC8"/>
    <property type="match status" value="1"/>
</dbReference>
<comment type="similarity">
    <text evidence="1">Belongs to the cornifelin family.</text>
</comment>